<dbReference type="GO" id="GO:0006749">
    <property type="term" value="P:glutathione metabolic process"/>
    <property type="evidence" value="ECO:0007669"/>
    <property type="project" value="TreeGrafter"/>
</dbReference>
<dbReference type="PANTHER" id="PTHR11365:SF23">
    <property type="entry name" value="HYPOTHETICAL 5-OXOPROLINASE (EUROFUNG)-RELATED"/>
    <property type="match status" value="1"/>
</dbReference>
<dbReference type="Proteomes" id="UP000249185">
    <property type="component" value="Unassembled WGS sequence"/>
</dbReference>
<protein>
    <submittedName>
        <fullName evidence="3">5-oxoprolinase</fullName>
    </submittedName>
</protein>
<dbReference type="InterPro" id="IPR003692">
    <property type="entry name" value="Hydantoinase_B"/>
</dbReference>
<dbReference type="Pfam" id="PF02538">
    <property type="entry name" value="Hydantoinase_B"/>
    <property type="match status" value="1"/>
</dbReference>
<evidence type="ECO:0000313" key="3">
    <source>
        <dbReference type="EMBL" id="PZQ47553.1"/>
    </source>
</evidence>
<feature type="region of interest" description="Disordered" evidence="1">
    <location>
        <begin position="472"/>
        <end position="532"/>
    </location>
</feature>
<organism evidence="3 4">
    <name type="scientific">Rhodovulum sulfidophilum</name>
    <name type="common">Rhodobacter sulfidophilus</name>
    <dbReference type="NCBI Taxonomy" id="35806"/>
    <lineage>
        <taxon>Bacteria</taxon>
        <taxon>Pseudomonadati</taxon>
        <taxon>Pseudomonadota</taxon>
        <taxon>Alphaproteobacteria</taxon>
        <taxon>Rhodobacterales</taxon>
        <taxon>Paracoccaceae</taxon>
        <taxon>Rhodovulum</taxon>
    </lineage>
</organism>
<name>A0A2W5PYI4_RHOSU</name>
<feature type="compositionally biased region" description="Basic and acidic residues" evidence="1">
    <location>
        <begin position="487"/>
        <end position="499"/>
    </location>
</feature>
<feature type="compositionally biased region" description="Low complexity" evidence="1">
    <location>
        <begin position="523"/>
        <end position="532"/>
    </location>
</feature>
<dbReference type="PANTHER" id="PTHR11365">
    <property type="entry name" value="5-OXOPROLINASE RELATED"/>
    <property type="match status" value="1"/>
</dbReference>
<gene>
    <name evidence="3" type="ORF">DI556_17050</name>
</gene>
<dbReference type="GO" id="GO:0017168">
    <property type="term" value="F:5-oxoprolinase (ATP-hydrolyzing) activity"/>
    <property type="evidence" value="ECO:0007669"/>
    <property type="project" value="TreeGrafter"/>
</dbReference>
<reference evidence="3 4" key="1">
    <citation type="submission" date="2017-08" db="EMBL/GenBank/DDBJ databases">
        <title>Infants hospitalized years apart are colonized by the same room-sourced microbial strains.</title>
        <authorList>
            <person name="Brooks B."/>
            <person name="Olm M.R."/>
            <person name="Firek B.A."/>
            <person name="Baker R."/>
            <person name="Thomas B.C."/>
            <person name="Morowitz M.J."/>
            <person name="Banfield J.F."/>
        </authorList>
    </citation>
    <scope>NUCLEOTIDE SEQUENCE [LARGE SCALE GENOMIC DNA]</scope>
    <source>
        <strain evidence="3">S2_005_002_R2_34</strain>
    </source>
</reference>
<feature type="domain" description="Hydantoinase B/oxoprolinase" evidence="2">
    <location>
        <begin position="5"/>
        <end position="524"/>
    </location>
</feature>
<evidence type="ECO:0000259" key="2">
    <source>
        <dbReference type="Pfam" id="PF02538"/>
    </source>
</evidence>
<sequence>MSGFDPIRLEVLRNALEATAQEMGAVLKHTAFSPNIKERMDASCALFTEGAELVAQAEHVPVHLGSMLRAVGPTLAVTGPLAAGDVVIVNDPYVGGAHLPDITLIAPVFIAGRRVAYVATRAHHSDVGGMEPGSMPGRSTEIFQEGLIIPPVRLYRAGALQTDIMAMVLANVRTPEERRGDLNAQLAALRIGERRMGELAERFGADALEEGMAAILDYTERRMRARMAELPKGVWFTEDCLDSDGSSEDPVWIRLRIELTEDTISFDFTGTSPQVRGNVNAVAPMCWSSVFYSLKLLTDASLPPNAGVLRPVRVHIPKGSFLDAQRPAAVCAGNTETTQRLADTVLRGFAQIAPERVAAASNGTMNLIGIGGVDPRSGRPYTYIETTGGGQGGRPMGPGMSGVHANMSNTLNTPIESLEVSYPLRCVRYELREGSGGDGLNRGGDGIIRAIQIVGHEARVSLQTDRRRFAPYGLHGGADGATGRNTTFDRDGAASERPAKGSLTLGDGETVMLETPGGGGWGAPAPAAQAAE</sequence>
<evidence type="ECO:0000256" key="1">
    <source>
        <dbReference type="SAM" id="MobiDB-lite"/>
    </source>
</evidence>
<accession>A0A2W5PYI4</accession>
<comment type="caution">
    <text evidence="3">The sequence shown here is derived from an EMBL/GenBank/DDBJ whole genome shotgun (WGS) entry which is preliminary data.</text>
</comment>
<dbReference type="InterPro" id="IPR045079">
    <property type="entry name" value="Oxoprolinase-like"/>
</dbReference>
<dbReference type="AlphaFoldDB" id="A0A2W5PYI4"/>
<proteinExistence type="predicted"/>
<dbReference type="EMBL" id="QFPW01000016">
    <property type="protein sequence ID" value="PZQ47553.1"/>
    <property type="molecule type" value="Genomic_DNA"/>
</dbReference>
<dbReference type="GO" id="GO:0005829">
    <property type="term" value="C:cytosol"/>
    <property type="evidence" value="ECO:0007669"/>
    <property type="project" value="TreeGrafter"/>
</dbReference>
<evidence type="ECO:0000313" key="4">
    <source>
        <dbReference type="Proteomes" id="UP000249185"/>
    </source>
</evidence>